<dbReference type="GO" id="GO:0016757">
    <property type="term" value="F:glycosyltransferase activity"/>
    <property type="evidence" value="ECO:0007669"/>
    <property type="project" value="InterPro"/>
</dbReference>
<dbReference type="PANTHER" id="PTHR45947">
    <property type="entry name" value="SULFOQUINOVOSYL TRANSFERASE SQD2"/>
    <property type="match status" value="1"/>
</dbReference>
<organism evidence="2 3">
    <name type="scientific">Pelodictyon luteolum</name>
    <dbReference type="NCBI Taxonomy" id="1100"/>
    <lineage>
        <taxon>Bacteria</taxon>
        <taxon>Pseudomonadati</taxon>
        <taxon>Chlorobiota</taxon>
        <taxon>Chlorobiia</taxon>
        <taxon>Chlorobiales</taxon>
        <taxon>Chlorobiaceae</taxon>
        <taxon>Chlorobium/Pelodictyon group</taxon>
        <taxon>Pelodictyon</taxon>
    </lineage>
</organism>
<comment type="caution">
    <text evidence="2">The sequence shown here is derived from an EMBL/GenBank/DDBJ whole genome shotgun (WGS) entry which is preliminary data.</text>
</comment>
<protein>
    <submittedName>
        <fullName evidence="2">Colanic acid biosynthesis glycosyltransferase WcaL</fullName>
    </submittedName>
</protein>
<dbReference type="AlphaFoldDB" id="A0A165LV30"/>
<reference evidence="2 3" key="1">
    <citation type="submission" date="2016-03" db="EMBL/GenBank/DDBJ databases">
        <title>Speciation and ecological success in dimly lit waters: horizontal gene transfer in a green sulfur bacteria bloom unveiled by metagenomic assembly.</title>
        <authorList>
            <person name="Llorens-Mares T."/>
            <person name="Liu Z."/>
            <person name="Allen L.Z."/>
            <person name="Rusch D.B."/>
            <person name="Craig M.T."/>
            <person name="Dupont C.L."/>
            <person name="Bryant D.A."/>
            <person name="Casamayor E.O."/>
        </authorList>
    </citation>
    <scope>NUCLEOTIDE SEQUENCE [LARGE SCALE GENOMIC DNA]</scope>
    <source>
        <strain evidence="2">CIII</strain>
    </source>
</reference>
<dbReference type="Gene3D" id="3.40.50.2000">
    <property type="entry name" value="Glycogen Phosphorylase B"/>
    <property type="match status" value="2"/>
</dbReference>
<name>A0A165LV30_PELLU</name>
<dbReference type="Pfam" id="PF00534">
    <property type="entry name" value="Glycos_transf_1"/>
    <property type="match status" value="1"/>
</dbReference>
<dbReference type="PANTHER" id="PTHR45947:SF15">
    <property type="entry name" value="TEICHURONIC ACID BIOSYNTHESIS GLYCOSYLTRANSFERASE TUAC-RELATED"/>
    <property type="match status" value="1"/>
</dbReference>
<gene>
    <name evidence="2" type="ORF">A3K90_06670</name>
</gene>
<evidence type="ECO:0000313" key="2">
    <source>
        <dbReference type="EMBL" id="KZK74466.1"/>
    </source>
</evidence>
<dbReference type="EMBL" id="LVWG01000025">
    <property type="protein sequence ID" value="KZK74466.1"/>
    <property type="molecule type" value="Genomic_DNA"/>
</dbReference>
<evidence type="ECO:0000313" key="3">
    <source>
        <dbReference type="Proteomes" id="UP000076481"/>
    </source>
</evidence>
<dbReference type="InterPro" id="IPR001296">
    <property type="entry name" value="Glyco_trans_1"/>
</dbReference>
<accession>A0A165LV30</accession>
<evidence type="ECO:0000259" key="1">
    <source>
        <dbReference type="Pfam" id="PF00534"/>
    </source>
</evidence>
<keyword evidence="2" id="KW-0808">Transferase</keyword>
<dbReference type="SUPFAM" id="SSF53756">
    <property type="entry name" value="UDP-Glycosyltransferase/glycogen phosphorylase"/>
    <property type="match status" value="1"/>
</dbReference>
<sequence>MNNATTIAYLCSEYPAVSHTFIFREIESLRRAGILVHTATIRRTSNLGLMTASEQDEAKRTFAVITEPLPAIFKAHAKSLTRNPAGYLRMAAAALKPAFTGPCKPIKAAAYFIEAGILLEWLHGLSITHVHEHFGNPTAIVAMLMKTYGGLSYSISVHGPDIFYQIDSAMLDEKVRHASFVRCISHYCRSQIMRISPSSMWEKHHIVRCGVDPDTWLPRPEPDNEVPQLLCVGRLVPAKGQHILLNACALLKNEGVRFHLTLIGDGPDRTSLEQFSREHGLEGAVTFTGIQGQDKVREWYDMTDMFILASFAEGVPVVLMEAMAKEIPVISTRITGIPELIEHGHNGLLATPADTEDLARKIRTLIEDPEMRKRLGREGRKSVERRYNQHINNNKMVDLFKQAVAQA</sequence>
<feature type="domain" description="Glycosyl transferase family 1" evidence="1">
    <location>
        <begin position="221"/>
        <end position="381"/>
    </location>
</feature>
<dbReference type="RefSeq" id="WP_303681397.1">
    <property type="nucleotide sequence ID" value="NZ_LVWG01000025.1"/>
</dbReference>
<dbReference type="Proteomes" id="UP000076481">
    <property type="component" value="Unassembled WGS sequence"/>
</dbReference>
<dbReference type="InterPro" id="IPR050194">
    <property type="entry name" value="Glycosyltransferase_grp1"/>
</dbReference>
<proteinExistence type="predicted"/>
<dbReference type="CDD" id="cd03801">
    <property type="entry name" value="GT4_PimA-like"/>
    <property type="match status" value="1"/>
</dbReference>